<evidence type="ECO:0000313" key="3">
    <source>
        <dbReference type="Proteomes" id="UP000182409"/>
    </source>
</evidence>
<dbReference type="NCBIfam" id="TIGR03435">
    <property type="entry name" value="Soli_TIGR03435"/>
    <property type="match status" value="1"/>
</dbReference>
<dbReference type="EMBL" id="FNSD01000001">
    <property type="protein sequence ID" value="SEB41252.1"/>
    <property type="molecule type" value="Genomic_DNA"/>
</dbReference>
<dbReference type="Pfam" id="PF12543">
    <property type="entry name" value="DUF3738"/>
    <property type="match status" value="1"/>
</dbReference>
<dbReference type="AlphaFoldDB" id="A0A1H4J6Q7"/>
<evidence type="ECO:0000313" key="2">
    <source>
        <dbReference type="EMBL" id="SEB41252.1"/>
    </source>
</evidence>
<dbReference type="RefSeq" id="WP_083350256.1">
    <property type="nucleotide sequence ID" value="NZ_FNSD01000001.1"/>
</dbReference>
<evidence type="ECO:0000256" key="1">
    <source>
        <dbReference type="SAM" id="SignalP"/>
    </source>
</evidence>
<organism evidence="2 3">
    <name type="scientific">Terriglobus roseus</name>
    <dbReference type="NCBI Taxonomy" id="392734"/>
    <lineage>
        <taxon>Bacteria</taxon>
        <taxon>Pseudomonadati</taxon>
        <taxon>Acidobacteriota</taxon>
        <taxon>Terriglobia</taxon>
        <taxon>Terriglobales</taxon>
        <taxon>Acidobacteriaceae</taxon>
        <taxon>Terriglobus</taxon>
    </lineage>
</organism>
<accession>A0A1H4J6Q7</accession>
<protein>
    <submittedName>
        <fullName evidence="2">Soil-associated protein, TIGR03435 family</fullName>
    </submittedName>
</protein>
<dbReference type="Proteomes" id="UP000182409">
    <property type="component" value="Unassembled WGS sequence"/>
</dbReference>
<feature type="signal peptide" evidence="1">
    <location>
        <begin position="1"/>
        <end position="19"/>
    </location>
</feature>
<feature type="chain" id="PRO_5010223745" evidence="1">
    <location>
        <begin position="20"/>
        <end position="311"/>
    </location>
</feature>
<keyword evidence="1" id="KW-0732">Signal</keyword>
<reference evidence="2 3" key="1">
    <citation type="submission" date="2016-10" db="EMBL/GenBank/DDBJ databases">
        <authorList>
            <person name="de Groot N.N."/>
        </authorList>
    </citation>
    <scope>NUCLEOTIDE SEQUENCE [LARGE SCALE GENOMIC DNA]</scope>
    <source>
        <strain evidence="2 3">AB35.6</strain>
    </source>
</reference>
<dbReference type="InterPro" id="IPR017801">
    <property type="entry name" value="DUF3738"/>
</dbReference>
<name>A0A1H4J6Q7_9BACT</name>
<proteinExistence type="predicted"/>
<gene>
    <name evidence="2" type="ORF">SAMN05443244_0362</name>
</gene>
<dbReference type="OrthoDB" id="116820at2"/>
<sequence length="311" mass="33516">MRSHIACALLLLTSFSAFATAYGRATLPVPAWQKAAGGSMSFEVATIKPADPDNFHPPNFALSADDSYGNVGGNFSGEFPLSVFIQFAYKLTLSEEQRKAMLSTLPEWVSKEKFAIQAKAEGNPTKDQMRLMVQSLLSDRFAFKAHLEKQEEAVLAAQLIRPGKPGPNLIPHDQGPPCPAYGNAGDALRGGSGPAFPPVCDIVAAHVTTDHMMEAGSRNAQPAMMASLLSLMGEFDRTVVDQTGLEGRYDFRIKWAPEPASKMVPPGAVVPEPQGPPFVQALREQLGIKLQATKATVPVLVIDHIERPTPN</sequence>